<dbReference type="Proteomes" id="UP000467260">
    <property type="component" value="Chromosome"/>
</dbReference>
<organism evidence="1 2">
    <name type="scientific">Mycolicibacter hiberniae</name>
    <dbReference type="NCBI Taxonomy" id="29314"/>
    <lineage>
        <taxon>Bacteria</taxon>
        <taxon>Bacillati</taxon>
        <taxon>Actinomycetota</taxon>
        <taxon>Actinomycetes</taxon>
        <taxon>Mycobacteriales</taxon>
        <taxon>Mycobacteriaceae</taxon>
        <taxon>Mycolicibacter</taxon>
    </lineage>
</organism>
<evidence type="ECO:0008006" key="3">
    <source>
        <dbReference type="Google" id="ProtNLM"/>
    </source>
</evidence>
<reference evidence="1 2" key="1">
    <citation type="journal article" date="2019" name="Emerg. Microbes Infect.">
        <title>Comprehensive subspecies identification of 175 nontuberculous mycobacteria species based on 7547 genomic profiles.</title>
        <authorList>
            <person name="Matsumoto Y."/>
            <person name="Kinjo T."/>
            <person name="Motooka D."/>
            <person name="Nabeya D."/>
            <person name="Jung N."/>
            <person name="Uechi K."/>
            <person name="Horii T."/>
            <person name="Iida T."/>
            <person name="Fujita J."/>
            <person name="Nakamura S."/>
        </authorList>
    </citation>
    <scope>NUCLEOTIDE SEQUENCE [LARGE SCALE GENOMIC DNA]</scope>
    <source>
        <strain evidence="1 2">JCM 13571</strain>
    </source>
</reference>
<gene>
    <name evidence="1" type="ORF">MHIB_21640</name>
</gene>
<dbReference type="KEGG" id="mhib:MHIB_21640"/>
<dbReference type="AlphaFoldDB" id="A0A7I7X247"/>
<protein>
    <recommendedName>
        <fullName evidence="3">DUF732 domain-containing protein</fullName>
    </recommendedName>
</protein>
<dbReference type="EMBL" id="AP022609">
    <property type="protein sequence ID" value="BBZ23746.1"/>
    <property type="molecule type" value="Genomic_DNA"/>
</dbReference>
<evidence type="ECO:0000313" key="2">
    <source>
        <dbReference type="Proteomes" id="UP000467260"/>
    </source>
</evidence>
<keyword evidence="2" id="KW-1185">Reference proteome</keyword>
<evidence type="ECO:0000313" key="1">
    <source>
        <dbReference type="EMBL" id="BBZ23746.1"/>
    </source>
</evidence>
<proteinExistence type="predicted"/>
<sequence length="126" mass="13154">MCYRTVYGWGWGMGKLAVSAAVLCGLPMGLVLSAPAYATGDLISDYVTDHGHDVCALIQDQPSLVGVRNAVGHILATSGLPADQTGRLLAGSVMADCPEDGLLVQEFVYYEKRRQHSSGGVGAIGS</sequence>
<name>A0A7I7X247_9MYCO</name>
<accession>A0A7I7X247</accession>